<dbReference type="Proteomes" id="UP000265515">
    <property type="component" value="Unassembled WGS sequence"/>
</dbReference>
<feature type="region of interest" description="Disordered" evidence="1">
    <location>
        <begin position="1"/>
        <end position="52"/>
    </location>
</feature>
<evidence type="ECO:0000313" key="3">
    <source>
        <dbReference type="Proteomes" id="UP000265515"/>
    </source>
</evidence>
<feature type="compositionally biased region" description="Basic and acidic residues" evidence="1">
    <location>
        <begin position="117"/>
        <end position="135"/>
    </location>
</feature>
<keyword evidence="3" id="KW-1185">Reference proteome</keyword>
<sequence>MEDDLGLQRKSSIDDEATGTVERGASQGEQGGTGHSHRECSPMSEKGGEASVAQVVSHESRLLTTGRNGLNCDVNVTGSNDDASVAGRAVGTTKQNAVPGCGDGGGGGSPCVFPPPPDERSYKPQRREGTDRRINDCIAGTDADTQVSFWMRDMERAGGLGARDDLGSAFPVAMDATDREAALRDYDDADYEYAGSVLGPENGVRKPESLRSGIGSAEHDEAHAARFSSHSRLSEVFHAATDPECSSLLVSSTTHHAEPHLPPDCRSGMIGDRRGLGYGGDGAEAVVPDGKE</sequence>
<proteinExistence type="predicted"/>
<evidence type="ECO:0000313" key="2">
    <source>
        <dbReference type="EMBL" id="GBG86360.1"/>
    </source>
</evidence>
<name>A0A388LVK8_CHABU</name>
<dbReference type="Gramene" id="GBG86360">
    <property type="protein sequence ID" value="GBG86360"/>
    <property type="gene ID" value="CBR_g41355"/>
</dbReference>
<protein>
    <submittedName>
        <fullName evidence="2">Uncharacterized protein</fullName>
    </submittedName>
</protein>
<feature type="region of interest" description="Disordered" evidence="1">
    <location>
        <begin position="90"/>
        <end position="135"/>
    </location>
</feature>
<gene>
    <name evidence="2" type="ORF">CBR_g41355</name>
</gene>
<organism evidence="2 3">
    <name type="scientific">Chara braunii</name>
    <name type="common">Braun's stonewort</name>
    <dbReference type="NCBI Taxonomy" id="69332"/>
    <lineage>
        <taxon>Eukaryota</taxon>
        <taxon>Viridiplantae</taxon>
        <taxon>Streptophyta</taxon>
        <taxon>Charophyceae</taxon>
        <taxon>Charales</taxon>
        <taxon>Characeae</taxon>
        <taxon>Chara</taxon>
    </lineage>
</organism>
<evidence type="ECO:0000256" key="1">
    <source>
        <dbReference type="SAM" id="MobiDB-lite"/>
    </source>
</evidence>
<feature type="region of interest" description="Disordered" evidence="1">
    <location>
        <begin position="254"/>
        <end position="292"/>
    </location>
</feature>
<reference evidence="2 3" key="1">
    <citation type="journal article" date="2018" name="Cell">
        <title>The Chara Genome: Secondary Complexity and Implications for Plant Terrestrialization.</title>
        <authorList>
            <person name="Nishiyama T."/>
            <person name="Sakayama H."/>
            <person name="Vries J.D."/>
            <person name="Buschmann H."/>
            <person name="Saint-Marcoux D."/>
            <person name="Ullrich K.K."/>
            <person name="Haas F.B."/>
            <person name="Vanderstraeten L."/>
            <person name="Becker D."/>
            <person name="Lang D."/>
            <person name="Vosolsobe S."/>
            <person name="Rombauts S."/>
            <person name="Wilhelmsson P.K.I."/>
            <person name="Janitza P."/>
            <person name="Kern R."/>
            <person name="Heyl A."/>
            <person name="Rumpler F."/>
            <person name="Villalobos L.I.A.C."/>
            <person name="Clay J.M."/>
            <person name="Skokan R."/>
            <person name="Toyoda A."/>
            <person name="Suzuki Y."/>
            <person name="Kagoshima H."/>
            <person name="Schijlen E."/>
            <person name="Tajeshwar N."/>
            <person name="Catarino B."/>
            <person name="Hetherington A.J."/>
            <person name="Saltykova A."/>
            <person name="Bonnot C."/>
            <person name="Breuninger H."/>
            <person name="Symeonidi A."/>
            <person name="Radhakrishnan G.V."/>
            <person name="Van Nieuwerburgh F."/>
            <person name="Deforce D."/>
            <person name="Chang C."/>
            <person name="Karol K.G."/>
            <person name="Hedrich R."/>
            <person name="Ulvskov P."/>
            <person name="Glockner G."/>
            <person name="Delwiche C.F."/>
            <person name="Petrasek J."/>
            <person name="Van de Peer Y."/>
            <person name="Friml J."/>
            <person name="Beilby M."/>
            <person name="Dolan L."/>
            <person name="Kohara Y."/>
            <person name="Sugano S."/>
            <person name="Fujiyama A."/>
            <person name="Delaux P.-M."/>
            <person name="Quint M."/>
            <person name="TheiBen G."/>
            <person name="Hagemann M."/>
            <person name="Harholt J."/>
            <person name="Dunand C."/>
            <person name="Zachgo S."/>
            <person name="Langdale J."/>
            <person name="Maumus F."/>
            <person name="Straeten D.V.D."/>
            <person name="Gould S.B."/>
            <person name="Rensing S.A."/>
        </authorList>
    </citation>
    <scope>NUCLEOTIDE SEQUENCE [LARGE SCALE GENOMIC DNA]</scope>
    <source>
        <strain evidence="2 3">S276</strain>
    </source>
</reference>
<dbReference type="EMBL" id="BFEA01000561">
    <property type="protein sequence ID" value="GBG86360.1"/>
    <property type="molecule type" value="Genomic_DNA"/>
</dbReference>
<dbReference type="OrthoDB" id="2012753at2759"/>
<comment type="caution">
    <text evidence="2">The sequence shown here is derived from an EMBL/GenBank/DDBJ whole genome shotgun (WGS) entry which is preliminary data.</text>
</comment>
<dbReference type="PANTHER" id="PTHR37250">
    <property type="entry name" value="OS05G0496000 PROTEIN"/>
    <property type="match status" value="1"/>
</dbReference>
<accession>A0A388LVK8</accession>
<dbReference type="PANTHER" id="PTHR37250:SF1">
    <property type="entry name" value="OS05G0496000 PROTEIN"/>
    <property type="match status" value="1"/>
</dbReference>
<dbReference type="AlphaFoldDB" id="A0A388LVK8"/>